<evidence type="ECO:0000313" key="2">
    <source>
        <dbReference type="EMBL" id="TYS16629.1"/>
    </source>
</evidence>
<reference evidence="2 3" key="1">
    <citation type="submission" date="2019-08" db="EMBL/GenBank/DDBJ databases">
        <title>Bacillus genomes from the desert of Cuatro Cienegas, Coahuila.</title>
        <authorList>
            <person name="Olmedo-Alvarez G."/>
        </authorList>
    </citation>
    <scope>NUCLEOTIDE SEQUENCE [LARGE SCALE GENOMIC DNA]</scope>
    <source>
        <strain evidence="2 3">CH34_1T</strain>
    </source>
</reference>
<evidence type="ECO:0000313" key="3">
    <source>
        <dbReference type="Proteomes" id="UP000322267"/>
    </source>
</evidence>
<dbReference type="RefSeq" id="WP_148939866.1">
    <property type="nucleotide sequence ID" value="NZ_VTEI01000005.1"/>
</dbReference>
<organism evidence="2 3">
    <name type="scientific">Rossellomorea vietnamensis</name>
    <dbReference type="NCBI Taxonomy" id="218284"/>
    <lineage>
        <taxon>Bacteria</taxon>
        <taxon>Bacillati</taxon>
        <taxon>Bacillota</taxon>
        <taxon>Bacilli</taxon>
        <taxon>Bacillales</taxon>
        <taxon>Bacillaceae</taxon>
        <taxon>Rossellomorea</taxon>
    </lineage>
</organism>
<protein>
    <submittedName>
        <fullName evidence="2">Uncharacterized protein</fullName>
    </submittedName>
</protein>
<comment type="caution">
    <text evidence="2">The sequence shown here is derived from an EMBL/GenBank/DDBJ whole genome shotgun (WGS) entry which is preliminary data.</text>
</comment>
<keyword evidence="1" id="KW-0472">Membrane</keyword>
<dbReference type="EMBL" id="VTEI01000005">
    <property type="protein sequence ID" value="TYS16629.1"/>
    <property type="molecule type" value="Genomic_DNA"/>
</dbReference>
<proteinExistence type="predicted"/>
<name>A0A5D4NRX0_9BACI</name>
<dbReference type="AlphaFoldDB" id="A0A5D4NRX0"/>
<gene>
    <name evidence="2" type="ORF">FZC78_11600</name>
</gene>
<feature type="transmembrane region" description="Helical" evidence="1">
    <location>
        <begin position="12"/>
        <end position="32"/>
    </location>
</feature>
<evidence type="ECO:0000256" key="1">
    <source>
        <dbReference type="SAM" id="Phobius"/>
    </source>
</evidence>
<dbReference type="Proteomes" id="UP000322267">
    <property type="component" value="Unassembled WGS sequence"/>
</dbReference>
<keyword evidence="1" id="KW-0812">Transmembrane</keyword>
<feature type="transmembrane region" description="Helical" evidence="1">
    <location>
        <begin position="38"/>
        <end position="57"/>
    </location>
</feature>
<accession>A0A5D4NRX0</accession>
<keyword evidence="1" id="KW-1133">Transmembrane helix</keyword>
<sequence length="67" mass="7825">MNTKKENPYVYKWIAILTLALIPISAGIAFVLELNRDAFQFLLMLIGLSAVSLRSWNKYKQIVRQRR</sequence>
<dbReference type="OrthoDB" id="2916953at2"/>